<protein>
    <recommendedName>
        <fullName evidence="1">Methyltransferase FkbM domain-containing protein</fullName>
    </recommendedName>
</protein>
<dbReference type="Pfam" id="PF05050">
    <property type="entry name" value="Methyltransf_21"/>
    <property type="match status" value="1"/>
</dbReference>
<dbReference type="InterPro" id="IPR053202">
    <property type="entry name" value="EGF_Rcpt_Signaling_Reg"/>
</dbReference>
<evidence type="ECO:0000313" key="3">
    <source>
        <dbReference type="Proteomes" id="UP000034006"/>
    </source>
</evidence>
<dbReference type="InterPro" id="IPR029063">
    <property type="entry name" value="SAM-dependent_MTases_sf"/>
</dbReference>
<dbReference type="InterPro" id="IPR006342">
    <property type="entry name" value="FkbM_mtfrase"/>
</dbReference>
<dbReference type="Proteomes" id="UP000034006">
    <property type="component" value="Unassembled WGS sequence"/>
</dbReference>
<dbReference type="EMBL" id="LCIH01000001">
    <property type="protein sequence ID" value="KKT52483.1"/>
    <property type="molecule type" value="Genomic_DNA"/>
</dbReference>
<dbReference type="SUPFAM" id="SSF53335">
    <property type="entry name" value="S-adenosyl-L-methionine-dependent methyltransferases"/>
    <property type="match status" value="1"/>
</dbReference>
<accession>A0A0G1I0Y6</accession>
<name>A0A0G1I0Y6_9BACT</name>
<reference evidence="2 3" key="1">
    <citation type="journal article" date="2015" name="Nature">
        <title>rRNA introns, odd ribosomes, and small enigmatic genomes across a large radiation of phyla.</title>
        <authorList>
            <person name="Brown C.T."/>
            <person name="Hug L.A."/>
            <person name="Thomas B.C."/>
            <person name="Sharon I."/>
            <person name="Castelle C.J."/>
            <person name="Singh A."/>
            <person name="Wilkins M.J."/>
            <person name="Williams K.H."/>
            <person name="Banfield J.F."/>
        </authorList>
    </citation>
    <scope>NUCLEOTIDE SEQUENCE [LARGE SCALE GENOMIC DNA]</scope>
</reference>
<dbReference type="STRING" id="1618387.UW44_C0001G0035"/>
<feature type="domain" description="Methyltransferase FkbM" evidence="1">
    <location>
        <begin position="60"/>
        <end position="221"/>
    </location>
</feature>
<proteinExistence type="predicted"/>
<dbReference type="PATRIC" id="fig|1618387.3.peg.35"/>
<dbReference type="Gene3D" id="3.40.50.150">
    <property type="entry name" value="Vaccinia Virus protein VP39"/>
    <property type="match status" value="1"/>
</dbReference>
<dbReference type="PANTHER" id="PTHR34009:SF2">
    <property type="entry name" value="PROTEIN STAR"/>
    <property type="match status" value="1"/>
</dbReference>
<sequence length="238" mass="27990">MKNTIKKIYNYGLLKSFQYLISEIKYIVFYRLVLGSYSQQQEDLIVDKIHRYKTKGFFVDIGANDPVRFNNTYRFYLKGWRGINVEPNTKKFERLKKIRPEDTNVNVGISGTKGKLSFYNFHTDTLSTFSKKEADNYVKQGFEIESIRKVDTLPLKNLLKKLNVRNIDFLTIDTEGYDVVILKSNDWEKYRPKVICVENITQNNTNENSEIKKLLVSQEYKLVINNGLNSIFKDARTY</sequence>
<evidence type="ECO:0000313" key="2">
    <source>
        <dbReference type="EMBL" id="KKT52483.1"/>
    </source>
</evidence>
<dbReference type="GO" id="GO:0016197">
    <property type="term" value="P:endosomal transport"/>
    <property type="evidence" value="ECO:0007669"/>
    <property type="project" value="TreeGrafter"/>
</dbReference>
<dbReference type="GO" id="GO:0006888">
    <property type="term" value="P:endoplasmic reticulum to Golgi vesicle-mediated transport"/>
    <property type="evidence" value="ECO:0007669"/>
    <property type="project" value="TreeGrafter"/>
</dbReference>
<dbReference type="NCBIfam" id="TIGR01444">
    <property type="entry name" value="fkbM_fam"/>
    <property type="match status" value="1"/>
</dbReference>
<dbReference type="PANTHER" id="PTHR34009">
    <property type="entry name" value="PROTEIN STAR"/>
    <property type="match status" value="1"/>
</dbReference>
<dbReference type="GO" id="GO:0005737">
    <property type="term" value="C:cytoplasm"/>
    <property type="evidence" value="ECO:0007669"/>
    <property type="project" value="GOC"/>
</dbReference>
<dbReference type="GO" id="GO:0005886">
    <property type="term" value="C:plasma membrane"/>
    <property type="evidence" value="ECO:0007669"/>
    <property type="project" value="TreeGrafter"/>
</dbReference>
<comment type="caution">
    <text evidence="2">The sequence shown here is derived from an EMBL/GenBank/DDBJ whole genome shotgun (WGS) entry which is preliminary data.</text>
</comment>
<gene>
    <name evidence="2" type="ORF">UW44_C0001G0035</name>
</gene>
<dbReference type="AlphaFoldDB" id="A0A0G1I0Y6"/>
<organism evidence="2 3">
    <name type="scientific">Candidatus Collierbacteria bacterium GW2011_GWB2_44_22</name>
    <dbReference type="NCBI Taxonomy" id="1618387"/>
    <lineage>
        <taxon>Bacteria</taxon>
        <taxon>Candidatus Collieribacteriota</taxon>
    </lineage>
</organism>
<evidence type="ECO:0000259" key="1">
    <source>
        <dbReference type="Pfam" id="PF05050"/>
    </source>
</evidence>